<dbReference type="EMBL" id="JACHNZ010000013">
    <property type="protein sequence ID" value="MBB4631774.1"/>
    <property type="molecule type" value="Genomic_DNA"/>
</dbReference>
<dbReference type="AlphaFoldDB" id="A0A7W7F6I3"/>
<organism evidence="1 2">
    <name type="scientific">Sphingosinicella soli</name>
    <dbReference type="NCBI Taxonomy" id="333708"/>
    <lineage>
        <taxon>Bacteria</taxon>
        <taxon>Pseudomonadati</taxon>
        <taxon>Pseudomonadota</taxon>
        <taxon>Alphaproteobacteria</taxon>
        <taxon>Sphingomonadales</taxon>
        <taxon>Sphingosinicellaceae</taxon>
        <taxon>Sphingosinicella</taxon>
    </lineage>
</organism>
<protein>
    <submittedName>
        <fullName evidence="1">NAD(P)-dependent dehydrogenase (Short-subunit alcohol dehydrogenase family)</fullName>
    </submittedName>
</protein>
<dbReference type="InterPro" id="IPR002347">
    <property type="entry name" value="SDR_fam"/>
</dbReference>
<dbReference type="Proteomes" id="UP000566324">
    <property type="component" value="Unassembled WGS sequence"/>
</dbReference>
<dbReference type="PRINTS" id="PR00081">
    <property type="entry name" value="GDHRDH"/>
</dbReference>
<accession>A0A7W7F6I3</accession>
<gene>
    <name evidence="1" type="ORF">GGQ98_001390</name>
</gene>
<sequence length="301" mass="32672">MGRKVAFVTGAARGIGRAIAMDLAQHGFDLVLTARSLETPTFNDKPGTLREVAAQVEALGGRALPIALDLLEPDQIRSAWQQAIDTFGRIDVLVTSGNYIEPGPTGTYSNKFVDVPWDAFDRHARITGLSCLYLNQLAVKQMMTQKSGVIMNVTQNASWLQDETYVDTLPLPGEGMPGMAVAVMRGITDRIPAALKREVDPFGITIVTFDPGMTISVDKGLWEEVGTIGYRPEIAHSVAVPARAATYLATSPDARRFSGKLVSAIDLVREHTLLTEEQMFPDWQEGIQDVTSVPPMSTGTV</sequence>
<evidence type="ECO:0000313" key="2">
    <source>
        <dbReference type="Proteomes" id="UP000566324"/>
    </source>
</evidence>
<dbReference type="RefSeq" id="WP_184067064.1">
    <property type="nucleotide sequence ID" value="NZ_JACHNZ010000013.1"/>
</dbReference>
<dbReference type="SUPFAM" id="SSF51735">
    <property type="entry name" value="NAD(P)-binding Rossmann-fold domains"/>
    <property type="match status" value="1"/>
</dbReference>
<dbReference type="Pfam" id="PF00106">
    <property type="entry name" value="adh_short"/>
    <property type="match status" value="1"/>
</dbReference>
<reference evidence="1 2" key="1">
    <citation type="submission" date="2020-08" db="EMBL/GenBank/DDBJ databases">
        <title>Genomic Encyclopedia of Type Strains, Phase IV (KMG-IV): sequencing the most valuable type-strain genomes for metagenomic binning, comparative biology and taxonomic classification.</title>
        <authorList>
            <person name="Goeker M."/>
        </authorList>
    </citation>
    <scope>NUCLEOTIDE SEQUENCE [LARGE SCALE GENOMIC DNA]</scope>
    <source>
        <strain evidence="1 2">DSM 17328</strain>
    </source>
</reference>
<keyword evidence="2" id="KW-1185">Reference proteome</keyword>
<name>A0A7W7F6I3_9SPHN</name>
<dbReference type="InterPro" id="IPR036291">
    <property type="entry name" value="NAD(P)-bd_dom_sf"/>
</dbReference>
<dbReference type="Gene3D" id="3.40.50.720">
    <property type="entry name" value="NAD(P)-binding Rossmann-like Domain"/>
    <property type="match status" value="1"/>
</dbReference>
<proteinExistence type="predicted"/>
<dbReference type="PANTHER" id="PTHR44147:SF2">
    <property type="entry name" value="DEHYDROGENASE_REDUCTASE SDR FAMILY MEMBER 1"/>
    <property type="match status" value="1"/>
</dbReference>
<comment type="caution">
    <text evidence="1">The sequence shown here is derived from an EMBL/GenBank/DDBJ whole genome shotgun (WGS) entry which is preliminary data.</text>
</comment>
<dbReference type="PANTHER" id="PTHR44147">
    <property type="entry name" value="DEHYDROGENASE/REDUCTASE SDR FAMILY MEMBER 1"/>
    <property type="match status" value="1"/>
</dbReference>
<evidence type="ECO:0000313" key="1">
    <source>
        <dbReference type="EMBL" id="MBB4631774.1"/>
    </source>
</evidence>